<protein>
    <submittedName>
        <fullName evidence="1">Uncharacterized protein</fullName>
    </submittedName>
</protein>
<accession>A0ABW3JYC1</accession>
<proteinExistence type="predicted"/>
<name>A0ABW3JYC1_9BACT</name>
<dbReference type="Proteomes" id="UP001597112">
    <property type="component" value="Unassembled WGS sequence"/>
</dbReference>
<evidence type="ECO:0000313" key="2">
    <source>
        <dbReference type="Proteomes" id="UP001597112"/>
    </source>
</evidence>
<dbReference type="RefSeq" id="WP_377574372.1">
    <property type="nucleotide sequence ID" value="NZ_JBHTKA010000001.1"/>
</dbReference>
<comment type="caution">
    <text evidence="1">The sequence shown here is derived from an EMBL/GenBank/DDBJ whole genome shotgun (WGS) entry which is preliminary data.</text>
</comment>
<reference evidence="2" key="1">
    <citation type="journal article" date="2019" name="Int. J. Syst. Evol. Microbiol.">
        <title>The Global Catalogue of Microorganisms (GCM) 10K type strain sequencing project: providing services to taxonomists for standard genome sequencing and annotation.</title>
        <authorList>
            <consortium name="The Broad Institute Genomics Platform"/>
            <consortium name="The Broad Institute Genome Sequencing Center for Infectious Disease"/>
            <person name="Wu L."/>
            <person name="Ma J."/>
        </authorList>
    </citation>
    <scope>NUCLEOTIDE SEQUENCE [LARGE SCALE GENOMIC DNA]</scope>
    <source>
        <strain evidence="2">CCUG 58938</strain>
    </source>
</reference>
<organism evidence="1 2">
    <name type="scientific">Ohtaekwangia kribbensis</name>
    <dbReference type="NCBI Taxonomy" id="688913"/>
    <lineage>
        <taxon>Bacteria</taxon>
        <taxon>Pseudomonadati</taxon>
        <taxon>Bacteroidota</taxon>
        <taxon>Cytophagia</taxon>
        <taxon>Cytophagales</taxon>
        <taxon>Fulvivirgaceae</taxon>
        <taxon>Ohtaekwangia</taxon>
    </lineage>
</organism>
<sequence>MNEVAQADNEAMHFVFKEEVRHEKKIPAAIPTSLDEVMLYFEQQGTARVEAEKFFNHFESTGWKIGGKAAMKN</sequence>
<keyword evidence="2" id="KW-1185">Reference proteome</keyword>
<gene>
    <name evidence="1" type="ORF">ACFQ21_02520</name>
</gene>
<dbReference type="EMBL" id="JBHTKA010000001">
    <property type="protein sequence ID" value="MFD0998156.1"/>
    <property type="molecule type" value="Genomic_DNA"/>
</dbReference>
<evidence type="ECO:0000313" key="1">
    <source>
        <dbReference type="EMBL" id="MFD0998156.1"/>
    </source>
</evidence>